<sequence>MSDKLVAISARLEAATPGPWRVVDKGDFLESDAGPIADLRYFHIPDNEKNADFIAHAPTDISWMAEEIKQLRAELAAERDVLTGLGKEIDRLRKIESEFIALVDLP</sequence>
<gene>
    <name evidence="1" type="ORF">LCGC14_0653710</name>
</gene>
<accession>A0A0F9TH96</accession>
<dbReference type="EMBL" id="LAZR01001225">
    <property type="protein sequence ID" value="KKN48336.1"/>
    <property type="molecule type" value="Genomic_DNA"/>
</dbReference>
<evidence type="ECO:0000313" key="1">
    <source>
        <dbReference type="EMBL" id="KKN48336.1"/>
    </source>
</evidence>
<reference evidence="1" key="1">
    <citation type="journal article" date="2015" name="Nature">
        <title>Complex archaea that bridge the gap between prokaryotes and eukaryotes.</title>
        <authorList>
            <person name="Spang A."/>
            <person name="Saw J.H."/>
            <person name="Jorgensen S.L."/>
            <person name="Zaremba-Niedzwiedzka K."/>
            <person name="Martijn J."/>
            <person name="Lind A.E."/>
            <person name="van Eijk R."/>
            <person name="Schleper C."/>
            <person name="Guy L."/>
            <person name="Ettema T.J."/>
        </authorList>
    </citation>
    <scope>NUCLEOTIDE SEQUENCE</scope>
</reference>
<name>A0A0F9TH96_9ZZZZ</name>
<dbReference type="AlphaFoldDB" id="A0A0F9TH96"/>
<comment type="caution">
    <text evidence="1">The sequence shown here is derived from an EMBL/GenBank/DDBJ whole genome shotgun (WGS) entry which is preliminary data.</text>
</comment>
<organism evidence="1">
    <name type="scientific">marine sediment metagenome</name>
    <dbReference type="NCBI Taxonomy" id="412755"/>
    <lineage>
        <taxon>unclassified sequences</taxon>
        <taxon>metagenomes</taxon>
        <taxon>ecological metagenomes</taxon>
    </lineage>
</organism>
<proteinExistence type="predicted"/>
<protein>
    <submittedName>
        <fullName evidence="1">Uncharacterized protein</fullName>
    </submittedName>
</protein>